<dbReference type="AlphaFoldDB" id="A0A7J8LAP9"/>
<evidence type="ECO:0000256" key="5">
    <source>
        <dbReference type="ARBA" id="ARBA00023212"/>
    </source>
</evidence>
<feature type="region of interest" description="Disordered" evidence="6">
    <location>
        <begin position="314"/>
        <end position="364"/>
    </location>
</feature>
<organism evidence="8 9">
    <name type="scientific">Gossypium lobatum</name>
    <dbReference type="NCBI Taxonomy" id="34289"/>
    <lineage>
        <taxon>Eukaryota</taxon>
        <taxon>Viridiplantae</taxon>
        <taxon>Streptophyta</taxon>
        <taxon>Embryophyta</taxon>
        <taxon>Tracheophyta</taxon>
        <taxon>Spermatophyta</taxon>
        <taxon>Magnoliopsida</taxon>
        <taxon>eudicotyledons</taxon>
        <taxon>Gunneridae</taxon>
        <taxon>Pentapetalae</taxon>
        <taxon>rosids</taxon>
        <taxon>malvids</taxon>
        <taxon>Malvales</taxon>
        <taxon>Malvaceae</taxon>
        <taxon>Malvoideae</taxon>
        <taxon>Gossypium</taxon>
    </lineage>
</organism>
<evidence type="ECO:0000256" key="2">
    <source>
        <dbReference type="ARBA" id="ARBA00005885"/>
    </source>
</evidence>
<dbReference type="PANTHER" id="PTHR47067:SF7">
    <property type="entry name" value="TPX2 (TARGETING PROTEIN FOR XKLP2) PROTEIN FAMILY"/>
    <property type="match status" value="1"/>
</dbReference>
<protein>
    <recommendedName>
        <fullName evidence="7">TPX2 C-terminal domain-containing protein</fullName>
    </recommendedName>
</protein>
<comment type="subcellular location">
    <subcellularLocation>
        <location evidence="1">Cytoplasm</location>
        <location evidence="1">Cytoskeleton</location>
    </subcellularLocation>
</comment>
<keyword evidence="3" id="KW-0963">Cytoplasm</keyword>
<gene>
    <name evidence="8" type="ORF">Golob_020515</name>
</gene>
<dbReference type="InterPro" id="IPR044216">
    <property type="entry name" value="WDL7"/>
</dbReference>
<evidence type="ECO:0000256" key="6">
    <source>
        <dbReference type="SAM" id="MobiDB-lite"/>
    </source>
</evidence>
<evidence type="ECO:0000256" key="1">
    <source>
        <dbReference type="ARBA" id="ARBA00004245"/>
    </source>
</evidence>
<comment type="similarity">
    <text evidence="2">Belongs to the TPX2 family.</text>
</comment>
<evidence type="ECO:0000313" key="8">
    <source>
        <dbReference type="EMBL" id="MBA0549487.1"/>
    </source>
</evidence>
<feature type="compositionally biased region" description="Polar residues" evidence="6">
    <location>
        <begin position="329"/>
        <end position="364"/>
    </location>
</feature>
<feature type="domain" description="TPX2 C-terminal" evidence="7">
    <location>
        <begin position="471"/>
        <end position="528"/>
    </location>
</feature>
<name>A0A7J8LAP9_9ROSI</name>
<evidence type="ECO:0000313" key="9">
    <source>
        <dbReference type="Proteomes" id="UP000593572"/>
    </source>
</evidence>
<sequence length="604" mass="67335">MGDSTCLMQPFSYTAGLPNEAKEGNPIHGLGQSISFGRFMSESLAWEKWSTFSHNKYVEEAERYARPGSVAQKKAFFEAHYKTLAARKAAALLEQANAAAATNATESEAQNPNPQMAETGSIYDCKENNSEFVKVQSSSVDEPQVLLENNMKNEAFEKNGVVVDEAEITDLEVKETTQVKNNCVKVNQSRLLGDDKELELSEGTQMERPLLKGGKTNEDEFEVTSKMKPSQSSSKVFANARTSKMPSSPAKFKAPLRPNNGNNLTPMTKKSAMDISERKRSTPKSSHKSINFTHAKEFSKFTSTIIRKIDGSRIDSNSEASKECPTPLRTPNQVSISGKQKQSSATPWSENRSARTPVNSSASVSKTARGKWNFLPTDCSKILSACRNKSQSPGIFASFNLRTEERAARRKQARLSNINYLFHIYYVVYDGVEVPQNPPVLYPGLHFSFSTGKMGMNERNSLFVKIAPLTRLEEKFNVIQEQKVQQQTTLKEKAGTEFKKLRQSFCFKARPLPDFYKERTPKDQIQKVPLTKPESPGIGRKSTPCKASIVESKSSVPPHRKSSIKNSCFMHVSEKKNRTSARSLASRIAMSAHENTSPNIQHKV</sequence>
<comment type="caution">
    <text evidence="8">The sequence shown here is derived from an EMBL/GenBank/DDBJ whole genome shotgun (WGS) entry which is preliminary data.</text>
</comment>
<dbReference type="PANTHER" id="PTHR47067">
    <property type="entry name" value="TPX2 (TARGETING PROTEIN FOR XKLP2) PROTEIN FAMILY-RELATED"/>
    <property type="match status" value="1"/>
</dbReference>
<dbReference type="InterPro" id="IPR027329">
    <property type="entry name" value="TPX2_C"/>
</dbReference>
<evidence type="ECO:0000256" key="3">
    <source>
        <dbReference type="ARBA" id="ARBA00022490"/>
    </source>
</evidence>
<evidence type="ECO:0000256" key="4">
    <source>
        <dbReference type="ARBA" id="ARBA00022701"/>
    </source>
</evidence>
<feature type="compositionally biased region" description="Polar residues" evidence="6">
    <location>
        <begin position="227"/>
        <end position="246"/>
    </location>
</feature>
<dbReference type="EMBL" id="JABEZX010000001">
    <property type="protein sequence ID" value="MBA0549487.1"/>
    <property type="molecule type" value="Genomic_DNA"/>
</dbReference>
<keyword evidence="9" id="KW-1185">Reference proteome</keyword>
<reference evidence="8 9" key="1">
    <citation type="journal article" date="2019" name="Genome Biol. Evol.">
        <title>Insights into the evolution of the New World diploid cottons (Gossypium, subgenus Houzingenia) based on genome sequencing.</title>
        <authorList>
            <person name="Grover C.E."/>
            <person name="Arick M.A. 2nd"/>
            <person name="Thrash A."/>
            <person name="Conover J.L."/>
            <person name="Sanders W.S."/>
            <person name="Peterson D.G."/>
            <person name="Frelichowski J.E."/>
            <person name="Scheffler J.A."/>
            <person name="Scheffler B.E."/>
            <person name="Wendel J.F."/>
        </authorList>
    </citation>
    <scope>NUCLEOTIDE SEQUENCE [LARGE SCALE GENOMIC DNA]</scope>
    <source>
        <strain evidence="8">157</strain>
        <tissue evidence="8">Leaf</tissue>
    </source>
</reference>
<feature type="compositionally biased region" description="Basic and acidic residues" evidence="6">
    <location>
        <begin position="271"/>
        <end position="280"/>
    </location>
</feature>
<feature type="region of interest" description="Disordered" evidence="6">
    <location>
        <begin position="196"/>
        <end position="291"/>
    </location>
</feature>
<feature type="compositionally biased region" description="Polar residues" evidence="6">
    <location>
        <begin position="259"/>
        <end position="268"/>
    </location>
</feature>
<keyword evidence="4" id="KW-0493">Microtubule</keyword>
<feature type="region of interest" description="Disordered" evidence="6">
    <location>
        <begin position="527"/>
        <end position="567"/>
    </location>
</feature>
<dbReference type="Pfam" id="PF06886">
    <property type="entry name" value="TPX2"/>
    <property type="match status" value="1"/>
</dbReference>
<evidence type="ECO:0000259" key="7">
    <source>
        <dbReference type="Pfam" id="PF06886"/>
    </source>
</evidence>
<keyword evidence="5" id="KW-0206">Cytoskeleton</keyword>
<dbReference type="Proteomes" id="UP000593572">
    <property type="component" value="Unassembled WGS sequence"/>
</dbReference>
<proteinExistence type="inferred from homology"/>
<accession>A0A7J8LAP9</accession>
<dbReference type="GO" id="GO:0005874">
    <property type="term" value="C:microtubule"/>
    <property type="evidence" value="ECO:0007669"/>
    <property type="project" value="UniProtKB-KW"/>
</dbReference>